<evidence type="ECO:0000256" key="3">
    <source>
        <dbReference type="ARBA" id="ARBA00022692"/>
    </source>
</evidence>
<keyword evidence="3 10" id="KW-0812">Transmembrane</keyword>
<keyword evidence="9" id="KW-0175">Coiled coil</keyword>
<evidence type="ECO:0000256" key="7">
    <source>
        <dbReference type="ARBA" id="ARBA00023136"/>
    </source>
</evidence>
<dbReference type="InterPro" id="IPR000727">
    <property type="entry name" value="T_SNARE_dom"/>
</dbReference>
<reference evidence="12" key="1">
    <citation type="submission" date="2021-01" db="EMBL/GenBank/DDBJ databases">
        <authorList>
            <person name="Corre E."/>
            <person name="Pelletier E."/>
            <person name="Niang G."/>
            <person name="Scheremetjew M."/>
            <person name="Finn R."/>
            <person name="Kale V."/>
            <person name="Holt S."/>
            <person name="Cochrane G."/>
            <person name="Meng A."/>
            <person name="Brown T."/>
            <person name="Cohen L."/>
        </authorList>
    </citation>
    <scope>NUCLEOTIDE SEQUENCE</scope>
    <source>
        <strain evidence="12">CCMP1510</strain>
    </source>
</reference>
<feature type="domain" description="T-SNARE coiled-coil homology" evidence="11">
    <location>
        <begin position="167"/>
        <end position="229"/>
    </location>
</feature>
<dbReference type="InterPro" id="IPR010989">
    <property type="entry name" value="SNARE"/>
</dbReference>
<organism evidence="12">
    <name type="scientific">Aureoumbra lagunensis</name>
    <dbReference type="NCBI Taxonomy" id="44058"/>
    <lineage>
        <taxon>Eukaryota</taxon>
        <taxon>Sar</taxon>
        <taxon>Stramenopiles</taxon>
        <taxon>Ochrophyta</taxon>
        <taxon>Pelagophyceae</taxon>
        <taxon>Pelagomonadales</taxon>
        <taxon>Aureoumbra</taxon>
    </lineage>
</organism>
<evidence type="ECO:0000256" key="2">
    <source>
        <dbReference type="ARBA" id="ARBA00022448"/>
    </source>
</evidence>
<dbReference type="GO" id="GO:0015031">
    <property type="term" value="P:protein transport"/>
    <property type="evidence" value="ECO:0007669"/>
    <property type="project" value="UniProtKB-KW"/>
</dbReference>
<evidence type="ECO:0000256" key="10">
    <source>
        <dbReference type="SAM" id="Phobius"/>
    </source>
</evidence>
<evidence type="ECO:0000259" key="11">
    <source>
        <dbReference type="PROSITE" id="PS50192"/>
    </source>
</evidence>
<feature type="transmembrane region" description="Helical" evidence="10">
    <location>
        <begin position="238"/>
        <end position="257"/>
    </location>
</feature>
<dbReference type="InterPro" id="IPR015260">
    <property type="entry name" value="Syntaxin-6/10/61_N"/>
</dbReference>
<dbReference type="GO" id="GO:0016020">
    <property type="term" value="C:membrane"/>
    <property type="evidence" value="ECO:0007669"/>
    <property type="project" value="InterPro"/>
</dbReference>
<dbReference type="Pfam" id="PF09177">
    <property type="entry name" value="STX6_10_61_N"/>
    <property type="match status" value="1"/>
</dbReference>
<keyword evidence="5 10" id="KW-1133">Transmembrane helix</keyword>
<sequence>MSGEETALSVPLMSAASHDPFYVVKDELVNKLESISSRLERYENLLWKINTAASVEFKEVKKGLSREVKAAEAQIKDLALTVEYVEKDRNAFAHIDDRELDERKKFIATTKNKLSGARDVLTGPKARAKIEADEKQQLAATRGNYGAKTDIEMANTDFIHNQHAQTRTIMQEQDENLEHLDSAVDRVHRMATEIHGELKTQSRLIGDLENEMDETTEKMNFVMGKLAKLLKTKDTCQLLTIVILTIVLILLILLLIWS</sequence>
<gene>
    <name evidence="12" type="ORF">ALAG00032_LOCUS14912</name>
</gene>
<dbReference type="EMBL" id="HBIJ01022768">
    <property type="protein sequence ID" value="CAE0374109.1"/>
    <property type="molecule type" value="Transcribed_RNA"/>
</dbReference>
<keyword evidence="6" id="KW-0333">Golgi apparatus</keyword>
<dbReference type="Pfam" id="PF05739">
    <property type="entry name" value="SNARE"/>
    <property type="match status" value="1"/>
</dbReference>
<dbReference type="Gene3D" id="1.20.58.90">
    <property type="match status" value="1"/>
</dbReference>
<evidence type="ECO:0000313" key="12">
    <source>
        <dbReference type="EMBL" id="CAE0374109.1"/>
    </source>
</evidence>
<name>A0A7S3K6G0_9STRA</name>
<dbReference type="Gene3D" id="1.20.5.110">
    <property type="match status" value="1"/>
</dbReference>
<evidence type="ECO:0000256" key="6">
    <source>
        <dbReference type="ARBA" id="ARBA00023034"/>
    </source>
</evidence>
<dbReference type="SUPFAM" id="SSF47661">
    <property type="entry name" value="t-snare proteins"/>
    <property type="match status" value="1"/>
</dbReference>
<dbReference type="GO" id="GO:0005794">
    <property type="term" value="C:Golgi apparatus"/>
    <property type="evidence" value="ECO:0007669"/>
    <property type="project" value="UniProtKB-SubCell"/>
</dbReference>
<proteinExistence type="inferred from homology"/>
<evidence type="ECO:0000256" key="8">
    <source>
        <dbReference type="ARBA" id="ARBA00037801"/>
    </source>
</evidence>
<dbReference type="SMART" id="SM00397">
    <property type="entry name" value="t_SNARE"/>
    <property type="match status" value="1"/>
</dbReference>
<evidence type="ECO:0000256" key="9">
    <source>
        <dbReference type="SAM" id="Coils"/>
    </source>
</evidence>
<dbReference type="PROSITE" id="PS50192">
    <property type="entry name" value="T_SNARE"/>
    <property type="match status" value="1"/>
</dbReference>
<protein>
    <recommendedName>
        <fullName evidence="11">t-SNARE coiled-coil homology domain-containing protein</fullName>
    </recommendedName>
</protein>
<dbReference type="PANTHER" id="PTHR12791">
    <property type="entry name" value="GOLGI SNARE BET1-RELATED"/>
    <property type="match status" value="1"/>
</dbReference>
<dbReference type="CDD" id="cd15841">
    <property type="entry name" value="SNARE_Qc"/>
    <property type="match status" value="1"/>
</dbReference>
<keyword evidence="2" id="KW-0813">Transport</keyword>
<dbReference type="AlphaFoldDB" id="A0A7S3K6G0"/>
<feature type="coiled-coil region" evidence="9">
    <location>
        <begin position="198"/>
        <end position="225"/>
    </location>
</feature>
<feature type="coiled-coil region" evidence="9">
    <location>
        <begin position="25"/>
        <end position="88"/>
    </location>
</feature>
<evidence type="ECO:0000256" key="4">
    <source>
        <dbReference type="ARBA" id="ARBA00022927"/>
    </source>
</evidence>
<comment type="similarity">
    <text evidence="1">Belongs to the syntaxin family.</text>
</comment>
<keyword evidence="7 10" id="KW-0472">Membrane</keyword>
<dbReference type="FunFam" id="1.20.58.90:FF:000004">
    <property type="entry name" value="Syntaxin 10"/>
    <property type="match status" value="1"/>
</dbReference>
<comment type="subcellular location">
    <subcellularLocation>
        <location evidence="8">Golgi apparatus</location>
        <location evidence="8">trans-Golgi network membrane</location>
        <topology evidence="8">Single-pass type IV membrane protein</topology>
    </subcellularLocation>
</comment>
<dbReference type="GO" id="GO:0048193">
    <property type="term" value="P:Golgi vesicle transport"/>
    <property type="evidence" value="ECO:0007669"/>
    <property type="project" value="InterPro"/>
</dbReference>
<dbReference type="SUPFAM" id="SSF58038">
    <property type="entry name" value="SNARE fusion complex"/>
    <property type="match status" value="1"/>
</dbReference>
<evidence type="ECO:0000256" key="5">
    <source>
        <dbReference type="ARBA" id="ARBA00022989"/>
    </source>
</evidence>
<evidence type="ECO:0000256" key="1">
    <source>
        <dbReference type="ARBA" id="ARBA00009063"/>
    </source>
</evidence>
<keyword evidence="4" id="KW-0653">Protein transport</keyword>
<accession>A0A7S3K6G0</accession>